<gene>
    <name evidence="5" type="ORF">SAMN05660236_0801</name>
</gene>
<evidence type="ECO:0000259" key="4">
    <source>
        <dbReference type="PROSITE" id="PS01124"/>
    </source>
</evidence>
<dbReference type="OrthoDB" id="635259at2"/>
<dbReference type="SMART" id="SM00342">
    <property type="entry name" value="HTH_ARAC"/>
    <property type="match status" value="1"/>
</dbReference>
<feature type="domain" description="HTH araC/xylS-type" evidence="4">
    <location>
        <begin position="141"/>
        <end position="216"/>
    </location>
</feature>
<dbReference type="SUPFAM" id="SSF46689">
    <property type="entry name" value="Homeodomain-like"/>
    <property type="match status" value="1"/>
</dbReference>
<accession>A0A1T5J6A6</accession>
<dbReference type="PANTHER" id="PTHR46796:SF13">
    <property type="entry name" value="HTH-TYPE TRANSCRIPTIONAL ACTIVATOR RHAS"/>
    <property type="match status" value="1"/>
</dbReference>
<proteinExistence type="predicted"/>
<keyword evidence="3" id="KW-0804">Transcription</keyword>
<keyword evidence="2" id="KW-0238">DNA-binding</keyword>
<organism evidence="5 6">
    <name type="scientific">Ohtaekwangia koreensis</name>
    <dbReference type="NCBI Taxonomy" id="688867"/>
    <lineage>
        <taxon>Bacteria</taxon>
        <taxon>Pseudomonadati</taxon>
        <taxon>Bacteroidota</taxon>
        <taxon>Cytophagia</taxon>
        <taxon>Cytophagales</taxon>
        <taxon>Fulvivirgaceae</taxon>
        <taxon>Ohtaekwangia</taxon>
    </lineage>
</organism>
<dbReference type="InterPro" id="IPR018060">
    <property type="entry name" value="HTH_AraC"/>
</dbReference>
<dbReference type="PANTHER" id="PTHR46796">
    <property type="entry name" value="HTH-TYPE TRANSCRIPTIONAL ACTIVATOR RHAS-RELATED"/>
    <property type="match status" value="1"/>
</dbReference>
<dbReference type="Pfam" id="PF12833">
    <property type="entry name" value="HTH_18"/>
    <property type="match status" value="1"/>
</dbReference>
<dbReference type="EMBL" id="FUZU01000001">
    <property type="protein sequence ID" value="SKC46901.1"/>
    <property type="molecule type" value="Genomic_DNA"/>
</dbReference>
<protein>
    <submittedName>
        <fullName evidence="5">Helix-turn-helix domain-containing protein</fullName>
    </submittedName>
</protein>
<evidence type="ECO:0000256" key="2">
    <source>
        <dbReference type="ARBA" id="ARBA00023125"/>
    </source>
</evidence>
<evidence type="ECO:0000256" key="1">
    <source>
        <dbReference type="ARBA" id="ARBA00023015"/>
    </source>
</evidence>
<keyword evidence="6" id="KW-1185">Reference proteome</keyword>
<dbReference type="Gene3D" id="1.10.10.60">
    <property type="entry name" value="Homeodomain-like"/>
    <property type="match status" value="1"/>
</dbReference>
<evidence type="ECO:0000256" key="3">
    <source>
        <dbReference type="ARBA" id="ARBA00023163"/>
    </source>
</evidence>
<dbReference type="GO" id="GO:0043565">
    <property type="term" value="F:sequence-specific DNA binding"/>
    <property type="evidence" value="ECO:0007669"/>
    <property type="project" value="InterPro"/>
</dbReference>
<dbReference type="STRING" id="688867.SAMN05660236_0801"/>
<evidence type="ECO:0000313" key="5">
    <source>
        <dbReference type="EMBL" id="SKC46901.1"/>
    </source>
</evidence>
<dbReference type="Proteomes" id="UP000190961">
    <property type="component" value="Unassembled WGS sequence"/>
</dbReference>
<keyword evidence="1" id="KW-0805">Transcription regulation</keyword>
<sequence length="229" mass="26371">MADRFPRIVIQCLNGKNALHCPQYDSIYSASLKGITSKPALFQMESIYSHIAVSFFPHSIKALFGIDGHETIDAVLDLQHFFPRELVEKIVDARQTRARISLLDKYLLKRLNVVKAIDCRVINFLHLSPCANYGRQLKDYGISERQFERKFLHSIGFTPSYYRRVVRFERALNKIQHGDYQSLSSLAYELGYADQSHFNREFKQLSGLTPMSLYSKDELIKESGSLLAE</sequence>
<reference evidence="5 6" key="1">
    <citation type="submission" date="2017-02" db="EMBL/GenBank/DDBJ databases">
        <authorList>
            <person name="Peterson S.W."/>
        </authorList>
    </citation>
    <scope>NUCLEOTIDE SEQUENCE [LARGE SCALE GENOMIC DNA]</scope>
    <source>
        <strain evidence="5 6">DSM 25262</strain>
    </source>
</reference>
<evidence type="ECO:0000313" key="6">
    <source>
        <dbReference type="Proteomes" id="UP000190961"/>
    </source>
</evidence>
<dbReference type="InterPro" id="IPR050204">
    <property type="entry name" value="AraC_XylS_family_regulators"/>
</dbReference>
<name>A0A1T5J6A6_9BACT</name>
<dbReference type="PROSITE" id="PS01124">
    <property type="entry name" value="HTH_ARAC_FAMILY_2"/>
    <property type="match status" value="1"/>
</dbReference>
<dbReference type="InterPro" id="IPR009057">
    <property type="entry name" value="Homeodomain-like_sf"/>
</dbReference>
<dbReference type="GO" id="GO:0003700">
    <property type="term" value="F:DNA-binding transcription factor activity"/>
    <property type="evidence" value="ECO:0007669"/>
    <property type="project" value="InterPro"/>
</dbReference>
<dbReference type="AlphaFoldDB" id="A0A1T5J6A6"/>